<comment type="caution">
    <text evidence="3">The sequence shown here is derived from an EMBL/GenBank/DDBJ whole genome shotgun (WGS) entry which is preliminary data.</text>
</comment>
<dbReference type="SMART" id="SM00769">
    <property type="entry name" value="WHy"/>
    <property type="match status" value="1"/>
</dbReference>
<dbReference type="InterPro" id="IPR013990">
    <property type="entry name" value="WHy-dom"/>
</dbReference>
<keyword evidence="1" id="KW-0732">Signal</keyword>
<evidence type="ECO:0000313" key="3">
    <source>
        <dbReference type="EMBL" id="MEK8090712.1"/>
    </source>
</evidence>
<feature type="chain" id="PRO_5047299902" evidence="1">
    <location>
        <begin position="21"/>
        <end position="162"/>
    </location>
</feature>
<evidence type="ECO:0000313" key="4">
    <source>
        <dbReference type="Proteomes" id="UP001446205"/>
    </source>
</evidence>
<evidence type="ECO:0000256" key="1">
    <source>
        <dbReference type="SAM" id="SignalP"/>
    </source>
</evidence>
<organism evidence="3 4">
    <name type="scientific">Thermithiobacillus plumbiphilus</name>
    <dbReference type="NCBI Taxonomy" id="1729899"/>
    <lineage>
        <taxon>Bacteria</taxon>
        <taxon>Pseudomonadati</taxon>
        <taxon>Pseudomonadota</taxon>
        <taxon>Acidithiobacillia</taxon>
        <taxon>Acidithiobacillales</taxon>
        <taxon>Thermithiobacillaceae</taxon>
        <taxon>Thermithiobacillus</taxon>
    </lineage>
</organism>
<dbReference type="Proteomes" id="UP001446205">
    <property type="component" value="Unassembled WGS sequence"/>
</dbReference>
<feature type="domain" description="Water stress and hypersensitive response" evidence="2">
    <location>
        <begin position="30"/>
        <end position="147"/>
    </location>
</feature>
<dbReference type="PROSITE" id="PS51257">
    <property type="entry name" value="PROKAR_LIPOPROTEIN"/>
    <property type="match status" value="1"/>
</dbReference>
<keyword evidence="4" id="KW-1185">Reference proteome</keyword>
<accession>A0ABU9DB15</accession>
<sequence>MRIVNRIFLVSLLALLGACASLSGLEEPRVSLADLQLKDANLFSQTFLVGLRVENPNPFGVKLNAAEVNIDLDGQHFARGLSNQGVDLPGYGTSLVMVDVSTSMLGLAQQLLNLPARQRLPYEISGTLHLSRGAGLAIPFRQKGELDWNMLGASGARPAQQP</sequence>
<dbReference type="RefSeq" id="WP_341371768.1">
    <property type="nucleotide sequence ID" value="NZ_JBBPCO010000015.1"/>
</dbReference>
<name>A0ABU9DB15_9PROT</name>
<gene>
    <name evidence="3" type="ORF">WOB96_13220</name>
</gene>
<dbReference type="Pfam" id="PF03168">
    <property type="entry name" value="LEA_2"/>
    <property type="match status" value="1"/>
</dbReference>
<proteinExistence type="predicted"/>
<feature type="signal peptide" evidence="1">
    <location>
        <begin position="1"/>
        <end position="20"/>
    </location>
</feature>
<dbReference type="SUPFAM" id="SSF117070">
    <property type="entry name" value="LEA14-like"/>
    <property type="match status" value="1"/>
</dbReference>
<dbReference type="InterPro" id="IPR004864">
    <property type="entry name" value="LEA_2"/>
</dbReference>
<evidence type="ECO:0000259" key="2">
    <source>
        <dbReference type="SMART" id="SM00769"/>
    </source>
</evidence>
<reference evidence="3 4" key="1">
    <citation type="submission" date="2024-04" db="EMBL/GenBank/DDBJ databases">
        <authorList>
            <person name="Abashina T."/>
            <person name="Shaikin A."/>
        </authorList>
    </citation>
    <scope>NUCLEOTIDE SEQUENCE [LARGE SCALE GENOMIC DNA]</scope>
    <source>
        <strain evidence="3 4">AAFK</strain>
    </source>
</reference>
<dbReference type="EMBL" id="JBBPCO010000015">
    <property type="protein sequence ID" value="MEK8090712.1"/>
    <property type="molecule type" value="Genomic_DNA"/>
</dbReference>
<protein>
    <submittedName>
        <fullName evidence="3">LEA type 2 family protein</fullName>
    </submittedName>
</protein>
<dbReference type="Gene3D" id="2.60.40.1820">
    <property type="match status" value="1"/>
</dbReference>